<dbReference type="SUPFAM" id="SSF46785">
    <property type="entry name" value="Winged helix' DNA-binding domain"/>
    <property type="match status" value="1"/>
</dbReference>
<comment type="function">
    <text evidence="4">May be involved in maturation of the 30S ribosomal subunit.</text>
</comment>
<organism evidence="5 6">
    <name type="scientific">Metallosphaera tengchongensis</name>
    <dbReference type="NCBI Taxonomy" id="1532350"/>
    <lineage>
        <taxon>Archaea</taxon>
        <taxon>Thermoproteota</taxon>
        <taxon>Thermoprotei</taxon>
        <taxon>Sulfolobales</taxon>
        <taxon>Sulfolobaceae</taxon>
        <taxon>Metallosphaera</taxon>
    </lineage>
</organism>
<comment type="subunit">
    <text evidence="4">Part of the 30S ribosomal subunit.</text>
</comment>
<evidence type="ECO:0000256" key="1">
    <source>
        <dbReference type="ARBA" id="ARBA00010014"/>
    </source>
</evidence>
<sequence>MITANMVPPETLVKRLSEYIKSNIKEVQPPEWSLITKTASFKERIPDEPEIWWYMRAASILRKLYVSGPFGVSKSRRVYGGLKRRGTKPPVAARSPGHSTRLLFQQLEKAGLVAKTKGIRRGRTLTPKGKALLDKVSHEIFIELANNKSSLKKYLE</sequence>
<dbReference type="RefSeq" id="WP_174629032.1">
    <property type="nucleotide sequence ID" value="NZ_CP049074.1"/>
</dbReference>
<dbReference type="Proteomes" id="UP000509301">
    <property type="component" value="Chromosome"/>
</dbReference>
<dbReference type="AlphaFoldDB" id="A0A6N0NVX0"/>
<dbReference type="GO" id="GO:0006412">
    <property type="term" value="P:translation"/>
    <property type="evidence" value="ECO:0007669"/>
    <property type="project" value="UniProtKB-UniRule"/>
</dbReference>
<evidence type="ECO:0000256" key="4">
    <source>
        <dbReference type="HAMAP-Rule" id="MF_01474"/>
    </source>
</evidence>
<keyword evidence="3 4" id="KW-0687">Ribonucleoprotein</keyword>
<dbReference type="PANTHER" id="PTHR11710:SF0">
    <property type="entry name" value="40S RIBOSOMAL PROTEIN S19"/>
    <property type="match status" value="1"/>
</dbReference>
<gene>
    <name evidence="4" type="primary">rps19e</name>
    <name evidence="5" type="ORF">GWK48_01715</name>
</gene>
<proteinExistence type="inferred from homology"/>
<evidence type="ECO:0000256" key="2">
    <source>
        <dbReference type="ARBA" id="ARBA00022980"/>
    </source>
</evidence>
<dbReference type="GeneID" id="55640623"/>
<dbReference type="HAMAP" id="MF_01474">
    <property type="entry name" value="Ribosomal_eS19"/>
    <property type="match status" value="1"/>
</dbReference>
<dbReference type="EMBL" id="CP049074">
    <property type="protein sequence ID" value="QKQ99280.1"/>
    <property type="molecule type" value="Genomic_DNA"/>
</dbReference>
<dbReference type="GO" id="GO:0022627">
    <property type="term" value="C:cytosolic small ribosomal subunit"/>
    <property type="evidence" value="ECO:0007669"/>
    <property type="project" value="TreeGrafter"/>
</dbReference>
<dbReference type="SMART" id="SM01413">
    <property type="entry name" value="Ribosomal_S19e"/>
    <property type="match status" value="1"/>
</dbReference>
<dbReference type="OrthoDB" id="371836at2157"/>
<dbReference type="InterPro" id="IPR036390">
    <property type="entry name" value="WH_DNA-bd_sf"/>
</dbReference>
<dbReference type="GO" id="GO:0003735">
    <property type="term" value="F:structural constituent of ribosome"/>
    <property type="evidence" value="ECO:0007669"/>
    <property type="project" value="InterPro"/>
</dbReference>
<evidence type="ECO:0000256" key="3">
    <source>
        <dbReference type="ARBA" id="ARBA00023274"/>
    </source>
</evidence>
<comment type="similarity">
    <text evidence="1 4">Belongs to the eukaryotic ribosomal protein eS19 family.</text>
</comment>
<dbReference type="NCBIfam" id="NF006811">
    <property type="entry name" value="PRK09333.1"/>
    <property type="match status" value="1"/>
</dbReference>
<dbReference type="KEGG" id="mten:GWK48_01715"/>
<protein>
    <recommendedName>
        <fullName evidence="4">Small ribosomal subunit protein eS19</fullName>
    </recommendedName>
</protein>
<dbReference type="InterPro" id="IPR001266">
    <property type="entry name" value="Ribosomal_eS19"/>
</dbReference>
<reference evidence="5 6" key="1">
    <citation type="submission" date="2020-02" db="EMBL/GenBank/DDBJ databases">
        <title>Comparative genome analysis reveals the metabolism and evolution of the thermophilic archaeal genus Metallosphaera.</title>
        <authorList>
            <person name="Jiang C."/>
        </authorList>
    </citation>
    <scope>NUCLEOTIDE SEQUENCE [LARGE SCALE GENOMIC DNA]</scope>
    <source>
        <strain evidence="5 6">Ric-A</strain>
    </source>
</reference>
<dbReference type="InterPro" id="IPR036388">
    <property type="entry name" value="WH-like_DNA-bd_sf"/>
</dbReference>
<keyword evidence="2 4" id="KW-0689">Ribosomal protein</keyword>
<keyword evidence="6" id="KW-1185">Reference proteome</keyword>
<name>A0A6N0NVX0_9CREN</name>
<dbReference type="Pfam" id="PF01090">
    <property type="entry name" value="Ribosomal_S19e"/>
    <property type="match status" value="1"/>
</dbReference>
<dbReference type="GO" id="GO:0000028">
    <property type="term" value="P:ribosomal small subunit assembly"/>
    <property type="evidence" value="ECO:0007669"/>
    <property type="project" value="TreeGrafter"/>
</dbReference>
<dbReference type="GO" id="GO:0003723">
    <property type="term" value="F:RNA binding"/>
    <property type="evidence" value="ECO:0007669"/>
    <property type="project" value="TreeGrafter"/>
</dbReference>
<dbReference type="InterPro" id="IPR027548">
    <property type="entry name" value="Ribosomal_eS19_archaeal"/>
</dbReference>
<evidence type="ECO:0000313" key="5">
    <source>
        <dbReference type="EMBL" id="QKQ99280.1"/>
    </source>
</evidence>
<evidence type="ECO:0000313" key="6">
    <source>
        <dbReference type="Proteomes" id="UP000509301"/>
    </source>
</evidence>
<dbReference type="Gene3D" id="1.10.10.10">
    <property type="entry name" value="Winged helix-like DNA-binding domain superfamily/Winged helix DNA-binding domain"/>
    <property type="match status" value="1"/>
</dbReference>
<dbReference type="PANTHER" id="PTHR11710">
    <property type="entry name" value="40S RIBOSOMAL PROTEIN S19"/>
    <property type="match status" value="1"/>
</dbReference>
<accession>A0A6N0NVX0</accession>